<sequence length="54" mass="5849">MRHKSEDRDMSDTDMLELTRAVRSARRQSLIMLTASSAGAILIVSIAGLMLASA</sequence>
<keyword evidence="1" id="KW-1133">Transmembrane helix</keyword>
<keyword evidence="1" id="KW-0472">Membrane</keyword>
<keyword evidence="3" id="KW-1185">Reference proteome</keyword>
<evidence type="ECO:0000313" key="2">
    <source>
        <dbReference type="EMBL" id="GHA26318.1"/>
    </source>
</evidence>
<dbReference type="Proteomes" id="UP000646579">
    <property type="component" value="Unassembled WGS sequence"/>
</dbReference>
<evidence type="ECO:0000313" key="3">
    <source>
        <dbReference type="Proteomes" id="UP000646579"/>
    </source>
</evidence>
<dbReference type="AlphaFoldDB" id="A0A918S723"/>
<comment type="caution">
    <text evidence="2">The sequence shown here is derived from an EMBL/GenBank/DDBJ whole genome shotgun (WGS) entry which is preliminary data.</text>
</comment>
<organism evidence="2 3">
    <name type="scientific">Devosia pacifica</name>
    <dbReference type="NCBI Taxonomy" id="1335967"/>
    <lineage>
        <taxon>Bacteria</taxon>
        <taxon>Pseudomonadati</taxon>
        <taxon>Pseudomonadota</taxon>
        <taxon>Alphaproteobacteria</taxon>
        <taxon>Hyphomicrobiales</taxon>
        <taxon>Devosiaceae</taxon>
        <taxon>Devosia</taxon>
    </lineage>
</organism>
<reference evidence="2" key="2">
    <citation type="submission" date="2020-09" db="EMBL/GenBank/DDBJ databases">
        <authorList>
            <person name="Sun Q."/>
            <person name="Kim S."/>
        </authorList>
    </citation>
    <scope>NUCLEOTIDE SEQUENCE</scope>
    <source>
        <strain evidence="2">KCTC 32437</strain>
    </source>
</reference>
<accession>A0A918S723</accession>
<protein>
    <submittedName>
        <fullName evidence="2">Uncharacterized protein</fullName>
    </submittedName>
</protein>
<dbReference type="EMBL" id="BMZE01000002">
    <property type="protein sequence ID" value="GHA26318.1"/>
    <property type="molecule type" value="Genomic_DNA"/>
</dbReference>
<proteinExistence type="predicted"/>
<evidence type="ECO:0000256" key="1">
    <source>
        <dbReference type="SAM" id="Phobius"/>
    </source>
</evidence>
<reference evidence="2" key="1">
    <citation type="journal article" date="2014" name="Int. J. Syst. Evol. Microbiol.">
        <title>Complete genome sequence of Corynebacterium casei LMG S-19264T (=DSM 44701T), isolated from a smear-ripened cheese.</title>
        <authorList>
            <consortium name="US DOE Joint Genome Institute (JGI-PGF)"/>
            <person name="Walter F."/>
            <person name="Albersmeier A."/>
            <person name="Kalinowski J."/>
            <person name="Ruckert C."/>
        </authorList>
    </citation>
    <scope>NUCLEOTIDE SEQUENCE</scope>
    <source>
        <strain evidence="2">KCTC 32437</strain>
    </source>
</reference>
<keyword evidence="1" id="KW-0812">Transmembrane</keyword>
<name>A0A918S723_9HYPH</name>
<gene>
    <name evidence="2" type="ORF">GCM10007989_22620</name>
</gene>
<feature type="transmembrane region" description="Helical" evidence="1">
    <location>
        <begin position="30"/>
        <end position="52"/>
    </location>
</feature>